<evidence type="ECO:0000313" key="2">
    <source>
        <dbReference type="EMBL" id="CAG9761503.1"/>
    </source>
</evidence>
<accession>A0A9N9MGT2</accession>
<dbReference type="Proteomes" id="UP001152799">
    <property type="component" value="Chromosome 10"/>
</dbReference>
<protein>
    <recommendedName>
        <fullName evidence="4">Flightin</fullName>
    </recommendedName>
</protein>
<name>A0A9N9MGT2_9CUCU</name>
<reference evidence="2" key="1">
    <citation type="submission" date="2022-01" db="EMBL/GenBank/DDBJ databases">
        <authorList>
            <person name="King R."/>
        </authorList>
    </citation>
    <scope>NUCLEOTIDE SEQUENCE</scope>
</reference>
<sequence length="171" mass="19824">MDDDAPDWLSAADEPEPETQAAPAAAAAKTEAAADAPAGEEAPAGGGAEEPAAEEAPDEYLDPDKLLLFKHWIRPKYLQYKYLYDYRRNYYDDVMEVIESRRKGYKRDIPRPQTWAERVLRTYNNPVYKLQTFDRFLEDVKLVTRSEVSGRIYTKQSIENFNRRYTTKINY</sequence>
<keyword evidence="3" id="KW-1185">Reference proteome</keyword>
<dbReference type="EMBL" id="OU892286">
    <property type="protein sequence ID" value="CAG9761503.1"/>
    <property type="molecule type" value="Genomic_DNA"/>
</dbReference>
<proteinExistence type="predicted"/>
<gene>
    <name evidence="2" type="ORF">CEUTPL_LOCUS2205</name>
</gene>
<evidence type="ECO:0000313" key="3">
    <source>
        <dbReference type="Proteomes" id="UP001152799"/>
    </source>
</evidence>
<feature type="region of interest" description="Disordered" evidence="1">
    <location>
        <begin position="1"/>
        <end position="56"/>
    </location>
</feature>
<organism evidence="2 3">
    <name type="scientific">Ceutorhynchus assimilis</name>
    <name type="common">cabbage seed weevil</name>
    <dbReference type="NCBI Taxonomy" id="467358"/>
    <lineage>
        <taxon>Eukaryota</taxon>
        <taxon>Metazoa</taxon>
        <taxon>Ecdysozoa</taxon>
        <taxon>Arthropoda</taxon>
        <taxon>Hexapoda</taxon>
        <taxon>Insecta</taxon>
        <taxon>Pterygota</taxon>
        <taxon>Neoptera</taxon>
        <taxon>Endopterygota</taxon>
        <taxon>Coleoptera</taxon>
        <taxon>Polyphaga</taxon>
        <taxon>Cucujiformia</taxon>
        <taxon>Curculionidae</taxon>
        <taxon>Ceutorhynchinae</taxon>
        <taxon>Ceutorhynchus</taxon>
    </lineage>
</organism>
<feature type="compositionally biased region" description="Low complexity" evidence="1">
    <location>
        <begin position="18"/>
        <end position="43"/>
    </location>
</feature>
<evidence type="ECO:0000256" key="1">
    <source>
        <dbReference type="SAM" id="MobiDB-lite"/>
    </source>
</evidence>
<dbReference type="OrthoDB" id="6344929at2759"/>
<dbReference type="AlphaFoldDB" id="A0A9N9MGT2"/>
<evidence type="ECO:0008006" key="4">
    <source>
        <dbReference type="Google" id="ProtNLM"/>
    </source>
</evidence>